<dbReference type="EMBL" id="CP060394">
    <property type="protein sequence ID" value="QNI31895.1"/>
    <property type="molecule type" value="Genomic_DNA"/>
</dbReference>
<sequence>MTAREQLANTSFESLDAMMQAYAAEAVRVAATEYGKKLDYTAASVDALDSILSALPSVPEAELEWLTKLWGSYFGEVFRRRYSAEWTMSEYPGAKFAVPTLEIGGSRIYPLLKVHRRLTIGASESLANFAEMAQKRLDASHPLAN</sequence>
<organism evidence="1 2">
    <name type="scientific">Alloacidobacterium dinghuense</name>
    <dbReference type="NCBI Taxonomy" id="2763107"/>
    <lineage>
        <taxon>Bacteria</taxon>
        <taxon>Pseudomonadati</taxon>
        <taxon>Acidobacteriota</taxon>
        <taxon>Terriglobia</taxon>
        <taxon>Terriglobales</taxon>
        <taxon>Acidobacteriaceae</taxon>
        <taxon>Alloacidobacterium</taxon>
    </lineage>
</organism>
<evidence type="ECO:0008006" key="3">
    <source>
        <dbReference type="Google" id="ProtNLM"/>
    </source>
</evidence>
<proteinExistence type="predicted"/>
<protein>
    <recommendedName>
        <fullName evidence="3">DUF3806 domain-containing protein</fullName>
    </recommendedName>
</protein>
<dbReference type="KEGG" id="adin:H7849_23160"/>
<dbReference type="RefSeq" id="WP_186742853.1">
    <property type="nucleotide sequence ID" value="NZ_CP060394.1"/>
</dbReference>
<accession>A0A7G8BH75</accession>
<evidence type="ECO:0000313" key="2">
    <source>
        <dbReference type="Proteomes" id="UP000515312"/>
    </source>
</evidence>
<name>A0A7G8BH75_9BACT</name>
<dbReference type="AlphaFoldDB" id="A0A7G8BH75"/>
<gene>
    <name evidence="1" type="ORF">H7849_23160</name>
</gene>
<keyword evidence="2" id="KW-1185">Reference proteome</keyword>
<evidence type="ECO:0000313" key="1">
    <source>
        <dbReference type="EMBL" id="QNI31895.1"/>
    </source>
</evidence>
<dbReference type="Proteomes" id="UP000515312">
    <property type="component" value="Chromosome"/>
</dbReference>
<reference evidence="1 2" key="1">
    <citation type="submission" date="2020-08" db="EMBL/GenBank/DDBJ databases">
        <title>Edaphobacter telluris sp. nov. and Acidobacterium dinghuensis sp. nov., two acidobacteria isolated from forest soil.</title>
        <authorList>
            <person name="Fu J."/>
            <person name="Qiu L."/>
        </authorList>
    </citation>
    <scope>NUCLEOTIDE SEQUENCE [LARGE SCALE GENOMIC DNA]</scope>
    <source>
        <strain evidence="1">4Y35</strain>
    </source>
</reference>